<evidence type="ECO:0000313" key="2">
    <source>
        <dbReference type="EMBL" id="CCE81734.1"/>
    </source>
</evidence>
<dbReference type="HOGENOM" id="CLU_077187_0_0_1"/>
<dbReference type="EMBL" id="FO082051">
    <property type="protein sequence ID" value="CCE81734.1"/>
    <property type="molecule type" value="Genomic_DNA"/>
</dbReference>
<sequence length="211" mass="23728">MEDRNLLEVPQGASTSSRPHSTFAANKSGNSLSRISGSASFNESGANPVFDSKSIRTMDRLPSAKPSVSHSDKLWTQIDVLDDVKHMSDEVKSKGSFFSESFSQQLDRLKESQGKLVEVMARQRLDRTPKELERNVQHSSHPKSSFPSEGDPKSQIDMLDDFFTENADSSRYEAERKQDFDEISSYVDHVKDALDDVAATMRNFHDSTDEF</sequence>
<gene>
    <name evidence="2" type="primary">Piso0_002400</name>
    <name evidence="2" type="ORF">GNLVRS01_PISO0I09358g</name>
</gene>
<organism evidence="2 3">
    <name type="scientific">Pichia sorbitophila (strain ATCC MYA-4447 / BCRC 22081 / CBS 7064 / NBRC 10061 / NRRL Y-12695)</name>
    <name type="common">Hybrid yeast</name>
    <dbReference type="NCBI Taxonomy" id="559304"/>
    <lineage>
        <taxon>Eukaryota</taxon>
        <taxon>Fungi</taxon>
        <taxon>Dikarya</taxon>
        <taxon>Ascomycota</taxon>
        <taxon>Saccharomycotina</taxon>
        <taxon>Pichiomycetes</taxon>
        <taxon>Debaryomycetaceae</taxon>
        <taxon>Millerozyma</taxon>
    </lineage>
</organism>
<dbReference type="OrthoDB" id="4065597at2759"/>
<dbReference type="OMA" id="SDKLWTQ"/>
<evidence type="ECO:0000313" key="3">
    <source>
        <dbReference type="Proteomes" id="UP000005222"/>
    </source>
</evidence>
<dbReference type="Pfam" id="PF17242">
    <property type="entry name" value="DUF5315"/>
    <property type="match status" value="1"/>
</dbReference>
<feature type="compositionally biased region" description="Polar residues" evidence="1">
    <location>
        <begin position="12"/>
        <end position="45"/>
    </location>
</feature>
<dbReference type="FunCoup" id="G8YEY5">
    <property type="interactions" value="71"/>
</dbReference>
<reference evidence="2 3" key="1">
    <citation type="journal article" date="2012" name="G3 (Bethesda)">
        <title>Pichia sorbitophila, an interspecies yeast hybrid reveals early steps of genome resolution following polyploidization.</title>
        <authorList>
            <person name="Leh Louis V."/>
            <person name="Despons L."/>
            <person name="Friedrich A."/>
            <person name="Martin T."/>
            <person name="Durrens P."/>
            <person name="Casaregola S."/>
            <person name="Neuveglise C."/>
            <person name="Fairhead C."/>
            <person name="Marck C."/>
            <person name="Cruz J.A."/>
            <person name="Straub M.L."/>
            <person name="Kugler V."/>
            <person name="Sacerdot C."/>
            <person name="Uzunov Z."/>
            <person name="Thierry A."/>
            <person name="Weiss S."/>
            <person name="Bleykasten C."/>
            <person name="De Montigny J."/>
            <person name="Jacques N."/>
            <person name="Jung P."/>
            <person name="Lemaire M."/>
            <person name="Mallet S."/>
            <person name="Morel G."/>
            <person name="Richard G.F."/>
            <person name="Sarkar A."/>
            <person name="Savel G."/>
            <person name="Schacherer J."/>
            <person name="Seret M.L."/>
            <person name="Talla E."/>
            <person name="Samson G."/>
            <person name="Jubin C."/>
            <person name="Poulain J."/>
            <person name="Vacherie B."/>
            <person name="Barbe V."/>
            <person name="Pelletier E."/>
            <person name="Sherman D.J."/>
            <person name="Westhof E."/>
            <person name="Weissenbach J."/>
            <person name="Baret P.V."/>
            <person name="Wincker P."/>
            <person name="Gaillardin C."/>
            <person name="Dujon B."/>
            <person name="Souciet J.L."/>
        </authorList>
    </citation>
    <scope>NUCLEOTIDE SEQUENCE [LARGE SCALE GENOMIC DNA]</scope>
    <source>
        <strain evidence="3">ATCC MYA-4447 / BCRC 22081 / CBS 7064 / NBRC 10061 / NRRL Y-12695</strain>
    </source>
</reference>
<feature type="compositionally biased region" description="Basic and acidic residues" evidence="1">
    <location>
        <begin position="124"/>
        <end position="136"/>
    </location>
</feature>
<feature type="region of interest" description="Disordered" evidence="1">
    <location>
        <begin position="124"/>
        <end position="160"/>
    </location>
</feature>
<dbReference type="InParanoid" id="G8YEY5"/>
<proteinExistence type="predicted"/>
<accession>G8YEY5</accession>
<dbReference type="Proteomes" id="UP000005222">
    <property type="component" value="Chromosome I"/>
</dbReference>
<dbReference type="AlphaFoldDB" id="G8YEY5"/>
<evidence type="ECO:0000256" key="1">
    <source>
        <dbReference type="SAM" id="MobiDB-lite"/>
    </source>
</evidence>
<protein>
    <submittedName>
        <fullName evidence="2">Piso0_002400 protein</fullName>
    </submittedName>
</protein>
<feature type="region of interest" description="Disordered" evidence="1">
    <location>
        <begin position="1"/>
        <end position="50"/>
    </location>
</feature>
<feature type="compositionally biased region" description="Polar residues" evidence="1">
    <location>
        <begin position="137"/>
        <end position="147"/>
    </location>
</feature>
<dbReference type="eggNOG" id="ENOG502SAYP">
    <property type="taxonomic scope" value="Eukaryota"/>
</dbReference>
<name>G8YEY5_PICSO</name>
<keyword evidence="3" id="KW-1185">Reference proteome</keyword>